<gene>
    <name evidence="2" type="ORF">D5R95_05215</name>
</gene>
<dbReference type="InterPro" id="IPR012437">
    <property type="entry name" value="DUF1638"/>
</dbReference>
<evidence type="ECO:0000259" key="1">
    <source>
        <dbReference type="Pfam" id="PF07796"/>
    </source>
</evidence>
<organism evidence="2 3">
    <name type="scientific">Methanosalsum natronophilum</name>
    <dbReference type="NCBI Taxonomy" id="768733"/>
    <lineage>
        <taxon>Archaea</taxon>
        <taxon>Methanobacteriati</taxon>
        <taxon>Methanobacteriota</taxon>
        <taxon>Stenosarchaea group</taxon>
        <taxon>Methanomicrobia</taxon>
        <taxon>Methanosarcinales</taxon>
        <taxon>Methanosarcinaceae</taxon>
        <taxon>Methanosalsum</taxon>
    </lineage>
</organism>
<comment type="caution">
    <text evidence="2">The sequence shown here is derived from an EMBL/GenBank/DDBJ whole genome shotgun (WGS) entry which is preliminary data.</text>
</comment>
<name>A0A424YXR3_9EURY</name>
<evidence type="ECO:0000313" key="3">
    <source>
        <dbReference type="Proteomes" id="UP000284763"/>
    </source>
</evidence>
<evidence type="ECO:0000313" key="2">
    <source>
        <dbReference type="EMBL" id="RQD85219.1"/>
    </source>
</evidence>
<protein>
    <submittedName>
        <fullName evidence="2">DUF1638 domain-containing protein</fullName>
    </submittedName>
</protein>
<feature type="domain" description="DUF1638" evidence="1">
    <location>
        <begin position="84"/>
        <end position="255"/>
    </location>
</feature>
<dbReference type="AlphaFoldDB" id="A0A424YXR3"/>
<accession>A0A424YXR3</accession>
<reference evidence="2 3" key="1">
    <citation type="submission" date="2018-08" db="EMBL/GenBank/DDBJ databases">
        <title>The metabolism and importance of syntrophic acetate oxidation coupled to methane or sulfide production in haloalkaline environments.</title>
        <authorList>
            <person name="Timmers P.H.A."/>
            <person name="Vavourakis C.D."/>
            <person name="Sorokin D.Y."/>
            <person name="Sinninghe Damste J.S."/>
            <person name="Muyzer G."/>
            <person name="Stams A.J.M."/>
            <person name="Plugge C.M."/>
        </authorList>
    </citation>
    <scope>NUCLEOTIDE SEQUENCE [LARGE SCALE GENOMIC DNA]</scope>
    <source>
        <strain evidence="2">MSAO_Arc3</strain>
    </source>
</reference>
<dbReference type="Proteomes" id="UP000284763">
    <property type="component" value="Unassembled WGS sequence"/>
</dbReference>
<dbReference type="Pfam" id="PF07796">
    <property type="entry name" value="DUF1638"/>
    <property type="match status" value="1"/>
</dbReference>
<proteinExistence type="predicted"/>
<sequence length="293" mass="33768">MRSSLMTIMNITACRMFEDEIVELIEKDGSRIENIYVVNNDESIGIAEKINGLGFQFTYVDDNVLREGYWKSSDDNFSLMINILSLSLHGKPRELKQHVYSQVKKMAQFSDGILMFYGLCGNVLKQIETDWEKLQCPVSILKDSNNKIVDDCIGAVVGGRKSFLKMISSFERKNSLLMTPMWIENWQSMFKYCGFIEKEDDIDSAKFVIDSMGYDTVVMIKNDASHVDSYESKIQEFAELFDLQVLEVEGNRKLIYSSYMKFKQDIINSNSKSYIISPNLPYQNKKQVQVPRA</sequence>
<dbReference type="EMBL" id="QZAB01000329">
    <property type="protein sequence ID" value="RQD85219.1"/>
    <property type="molecule type" value="Genomic_DNA"/>
</dbReference>